<comment type="caution">
    <text evidence="1">The sequence shown here is derived from an EMBL/GenBank/DDBJ whole genome shotgun (WGS) entry which is preliminary data.</text>
</comment>
<dbReference type="EMBL" id="JADFTS010000007">
    <property type="protein sequence ID" value="KAF9597830.1"/>
    <property type="molecule type" value="Genomic_DNA"/>
</dbReference>
<dbReference type="Proteomes" id="UP000631114">
    <property type="component" value="Unassembled WGS sequence"/>
</dbReference>
<gene>
    <name evidence="1" type="ORF">IFM89_021915</name>
</gene>
<dbReference type="AlphaFoldDB" id="A0A835HCD3"/>
<keyword evidence="2" id="KW-1185">Reference proteome</keyword>
<name>A0A835HCD3_9MAGN</name>
<accession>A0A835HCD3</accession>
<evidence type="ECO:0000313" key="1">
    <source>
        <dbReference type="EMBL" id="KAF9597830.1"/>
    </source>
</evidence>
<reference evidence="1 2" key="1">
    <citation type="submission" date="2020-10" db="EMBL/GenBank/DDBJ databases">
        <title>The Coptis chinensis genome and diversification of protoberbering-type alkaloids.</title>
        <authorList>
            <person name="Wang B."/>
            <person name="Shu S."/>
            <person name="Song C."/>
            <person name="Liu Y."/>
        </authorList>
    </citation>
    <scope>NUCLEOTIDE SEQUENCE [LARGE SCALE GENOMIC DNA]</scope>
    <source>
        <strain evidence="1">HL-2020</strain>
        <tissue evidence="1">Leaf</tissue>
    </source>
</reference>
<proteinExistence type="predicted"/>
<organism evidence="1 2">
    <name type="scientific">Coptis chinensis</name>
    <dbReference type="NCBI Taxonomy" id="261450"/>
    <lineage>
        <taxon>Eukaryota</taxon>
        <taxon>Viridiplantae</taxon>
        <taxon>Streptophyta</taxon>
        <taxon>Embryophyta</taxon>
        <taxon>Tracheophyta</taxon>
        <taxon>Spermatophyta</taxon>
        <taxon>Magnoliopsida</taxon>
        <taxon>Ranunculales</taxon>
        <taxon>Ranunculaceae</taxon>
        <taxon>Coptidoideae</taxon>
        <taxon>Coptis</taxon>
    </lineage>
</organism>
<evidence type="ECO:0000313" key="2">
    <source>
        <dbReference type="Proteomes" id="UP000631114"/>
    </source>
</evidence>
<protein>
    <submittedName>
        <fullName evidence="1">Uncharacterized protein</fullName>
    </submittedName>
</protein>
<sequence length="87" mass="9689">MENNLRTTLSKKCGLTKVLVALFKKCAYVATHKVFKERMAELLNIGGDLGSNFLSRAHLMRIGQMRTSVVPGMVRYALLWRSASTTG</sequence>